<feature type="domain" description="Ketosynthase family 3 (KS3)" evidence="9">
    <location>
        <begin position="3"/>
        <end position="425"/>
    </location>
</feature>
<feature type="compositionally biased region" description="Basic and acidic residues" evidence="7">
    <location>
        <begin position="1625"/>
        <end position="1637"/>
    </location>
</feature>
<keyword evidence="1" id="KW-0596">Phosphopantetheine</keyword>
<dbReference type="Gene3D" id="3.40.47.10">
    <property type="match status" value="1"/>
</dbReference>
<dbReference type="Gene3D" id="3.30.70.3290">
    <property type="match status" value="1"/>
</dbReference>
<evidence type="ECO:0008006" key="12">
    <source>
        <dbReference type="Google" id="ProtNLM"/>
    </source>
</evidence>
<dbReference type="GO" id="GO:0031177">
    <property type="term" value="F:phosphopantetheine binding"/>
    <property type="evidence" value="ECO:0007669"/>
    <property type="project" value="InterPro"/>
</dbReference>
<dbReference type="SMART" id="SM00823">
    <property type="entry name" value="PKS_PP"/>
    <property type="match status" value="1"/>
</dbReference>
<dbReference type="InterPro" id="IPR020806">
    <property type="entry name" value="PKS_PP-bd"/>
</dbReference>
<sequence length="1637" mass="171702">MAAEPVAIVGMGCRLPGGVSSPDGLWQLLAEGRDVVGEVPADRWDATGHMDDLDLEVRRRLHRGGYLEDVSGFDPEFFGISPKEAEAMDPQQRLLLEVAWETLEHAGVVPEHLAGTRTGVFVGAYYNEYLQRGLADRGTLDAYTLTGGLHSVLAGRLSYTLDLHGPCVAMDTACSSSLSAVHQACQSLRMRESDLALAGGVNVILDLGVSMSLEAYGLLAPSGRCRTFDQGADGIVRAEGCGLVLLKRLADALRDGDRVLAVVRGSAVNQDGRSNGLTAPSGTAQRELLRDAVARAGIDPAQVGLVETHGTGTALGDPIEVEALAEVYGAGGRGRCALGAAKTNLGHAEAVSGVVGLLKAALCLDRGTIPKNLHFTGLNPNITLDGTRFFVPTEHTDWPVEGPTRLAAVSAFGMGGTNAHVVLEQAPAPAGASSAPPDEGALLFPLSGATDAALRDNARRLGDWLAGPGADAALPDVGHTLALRRSHRASRLAVVARNRAELVDRLRRLSAGEVAAGTSTGSVARAAGRGVVWVFSGHGSQWTGMGRDLLDSEPAFTRVVDDLDPVYKEETGVSLRTALAEDLRTAPADQVQPLIYAVQVGLVAVWRHYGVRPAAVVGHSMGEIAAAVAAGALSPADGARLVCRRSHLLRAVAGAGAMASVELPADEVERLLGEHPGLSVAIRSAPRSTVVSGPPDAVEALVDRAATDGLPVRRVASDVAFHSAAMDPLCEPLRSAVRDLAPGRPDVPFYSGTRAARDAASARCEGVLDAEHWVANLRDPVGLDAAVARAADDGHRLFVEVAPHPVVRHALRQTLDDAGAGDAVVRGTLRRDEPERDVLLENLGALHCHGVRIDWSRVRPGGRLVDLPTTAFQRRRHWRAGVVVGAVGGVTRRDADADPVLGTRVELAGLEDAQVWQGSVDASSATDQGHCLAMAVAAARAAGFAAPGVTGLEVHQPPAGPTGAVRFQSTLRHGDTDRARWELHLSTGDGGWWRCAQAEVSADDGVPADWVYHTVWVPRALPAGTGGEAGRWLVVADASGVGEQVRAEVEARGGTVSLVTAGELADLPPGALARRLADVPELDHVLYCAALDTPAEEPESPRWARRLTVDPMRLARVLADRGPDRPRMRLVTRFAQSVGGEPRVAPAQAALWGLGRGLAVELTEVWGGLVDLDDTGPRDAARLLVDEVLGSDGEDQVAFRDGRRHVTRLVRGALGPTGGRLDPEGCHLVIGATGSIGPVLISRLVALGARHLVLLGRRGLTGPSAEVARRLRAEGTAVTEVRADVADEAAMTALFARFGADLPPLHGVYNASLAGGYTELADLTDADIDLMLRPKVDGSVLLHRLSAGHDVRQFVLFSSTAALLGARGLTHYAAANYFLDSLARHRRTLGLPALVIDWGIWGEAFDQVHYRDLMSDSGLRPMPDATAVRALDSLLFGDQTHCVVAAVDWPTLADAYRSRIALHLIDEVAPAGARGGGAAAGGQAQRVRAATGAARRRLLQALVRSTVATLMGFDSPQRLGVDQRFFQIGMDSVMASRTQAQLSRELDCDLPPAAVFNYPTVDALTEYLLGALDGGDDAPAASSGPPDAQPGTAPSTSAGTPAAGSTPTDAPSGGSASADDPSEDELLRRLTERLDSL</sequence>
<name>A0A0T6LWR9_WENVI</name>
<dbReference type="PROSITE" id="PS50075">
    <property type="entry name" value="CARRIER"/>
    <property type="match status" value="1"/>
</dbReference>
<dbReference type="InterPro" id="IPR001227">
    <property type="entry name" value="Ac_transferase_dom_sf"/>
</dbReference>
<dbReference type="Pfam" id="PF02801">
    <property type="entry name" value="Ketoacyl-synt_C"/>
    <property type="match status" value="1"/>
</dbReference>
<feature type="region of interest" description="Disordered" evidence="7">
    <location>
        <begin position="1575"/>
        <end position="1637"/>
    </location>
</feature>
<dbReference type="InterPro" id="IPR057326">
    <property type="entry name" value="KR_dom"/>
</dbReference>
<keyword evidence="11" id="KW-1185">Reference proteome</keyword>
<evidence type="ECO:0000313" key="10">
    <source>
        <dbReference type="EMBL" id="KRV50595.1"/>
    </source>
</evidence>
<organism evidence="10 11">
    <name type="scientific">Wenjunlia vitaminophila</name>
    <name type="common">Streptomyces vitaminophilus</name>
    <dbReference type="NCBI Taxonomy" id="76728"/>
    <lineage>
        <taxon>Bacteria</taxon>
        <taxon>Bacillati</taxon>
        <taxon>Actinomycetota</taxon>
        <taxon>Actinomycetes</taxon>
        <taxon>Kitasatosporales</taxon>
        <taxon>Streptomycetaceae</taxon>
        <taxon>Wenjunlia</taxon>
    </lineage>
</organism>
<dbReference type="SUPFAM" id="SSF53901">
    <property type="entry name" value="Thiolase-like"/>
    <property type="match status" value="1"/>
</dbReference>
<dbReference type="GO" id="GO:0004312">
    <property type="term" value="F:fatty acid synthase activity"/>
    <property type="evidence" value="ECO:0007669"/>
    <property type="project" value="TreeGrafter"/>
</dbReference>
<evidence type="ECO:0000256" key="7">
    <source>
        <dbReference type="SAM" id="MobiDB-lite"/>
    </source>
</evidence>
<dbReference type="InterPro" id="IPR014031">
    <property type="entry name" value="Ketoacyl_synth_C"/>
</dbReference>
<evidence type="ECO:0000256" key="5">
    <source>
        <dbReference type="ARBA" id="ARBA00023194"/>
    </source>
</evidence>
<dbReference type="SMART" id="SM00822">
    <property type="entry name" value="PKS_KR"/>
    <property type="match status" value="1"/>
</dbReference>
<evidence type="ECO:0000256" key="1">
    <source>
        <dbReference type="ARBA" id="ARBA00022450"/>
    </source>
</evidence>
<dbReference type="SUPFAM" id="SSF52151">
    <property type="entry name" value="FabD/lysophospholipase-like"/>
    <property type="match status" value="1"/>
</dbReference>
<proteinExistence type="predicted"/>
<dbReference type="InterPro" id="IPR014043">
    <property type="entry name" value="Acyl_transferase_dom"/>
</dbReference>
<dbReference type="SMART" id="SM00827">
    <property type="entry name" value="PKS_AT"/>
    <property type="match status" value="1"/>
</dbReference>
<dbReference type="Gene3D" id="3.40.50.720">
    <property type="entry name" value="NAD(P)-binding Rossmann-like Domain"/>
    <property type="match status" value="1"/>
</dbReference>
<dbReference type="SMART" id="SM00825">
    <property type="entry name" value="PKS_KS"/>
    <property type="match status" value="1"/>
</dbReference>
<dbReference type="InterPro" id="IPR014030">
    <property type="entry name" value="Ketoacyl_synth_N"/>
</dbReference>
<dbReference type="CDD" id="cd00833">
    <property type="entry name" value="PKS"/>
    <property type="match status" value="1"/>
</dbReference>
<reference evidence="10 11" key="1">
    <citation type="submission" date="2015-10" db="EMBL/GenBank/DDBJ databases">
        <title>Draft genome sequence of pyrrolomycin-producing Streptomyces vitaminophilus.</title>
        <authorList>
            <person name="Graham D.E."/>
            <person name="Mahan K.M."/>
            <person name="Klingeman D.M."/>
            <person name="Hettich R.L."/>
            <person name="Parry R.J."/>
        </authorList>
    </citation>
    <scope>NUCLEOTIDE SEQUENCE [LARGE SCALE GENOMIC DNA]</scope>
    <source>
        <strain evidence="10 11">ATCC 31673</strain>
    </source>
</reference>
<keyword evidence="2" id="KW-0597">Phosphoprotein</keyword>
<dbReference type="InterPro" id="IPR032821">
    <property type="entry name" value="PKS_assoc"/>
</dbReference>
<dbReference type="InterPro" id="IPR018201">
    <property type="entry name" value="Ketoacyl_synth_AS"/>
</dbReference>
<comment type="caution">
    <text evidence="10">The sequence shown here is derived from an EMBL/GenBank/DDBJ whole genome shotgun (WGS) entry which is preliminary data.</text>
</comment>
<dbReference type="InterPro" id="IPR016035">
    <property type="entry name" value="Acyl_Trfase/lysoPLipase"/>
</dbReference>
<dbReference type="Pfam" id="PF08659">
    <property type="entry name" value="KR"/>
    <property type="match status" value="1"/>
</dbReference>
<evidence type="ECO:0000256" key="6">
    <source>
        <dbReference type="ARBA" id="ARBA00023315"/>
    </source>
</evidence>
<dbReference type="SUPFAM" id="SSF47336">
    <property type="entry name" value="ACP-like"/>
    <property type="match status" value="1"/>
</dbReference>
<dbReference type="InterPro" id="IPR036291">
    <property type="entry name" value="NAD(P)-bd_dom_sf"/>
</dbReference>
<dbReference type="Gene3D" id="3.40.366.10">
    <property type="entry name" value="Malonyl-Coenzyme A Acyl Carrier Protein, domain 2"/>
    <property type="match status" value="1"/>
</dbReference>
<dbReference type="PROSITE" id="PS00606">
    <property type="entry name" value="KS3_1"/>
    <property type="match status" value="1"/>
</dbReference>
<dbReference type="PANTHER" id="PTHR43775:SF37">
    <property type="entry name" value="SI:DKEY-61P9.11"/>
    <property type="match status" value="1"/>
</dbReference>
<feature type="compositionally biased region" description="Low complexity" evidence="7">
    <location>
        <begin position="1577"/>
        <end position="1612"/>
    </location>
</feature>
<keyword evidence="5" id="KW-0045">Antibiotic biosynthesis</keyword>
<gene>
    <name evidence="10" type="ORF">AQ490_16170</name>
</gene>
<dbReference type="InterPro" id="IPR036736">
    <property type="entry name" value="ACP-like_sf"/>
</dbReference>
<dbReference type="eggNOG" id="COG3321">
    <property type="taxonomic scope" value="Bacteria"/>
</dbReference>
<keyword evidence="6" id="KW-0012">Acyltransferase</keyword>
<dbReference type="STRING" id="76728.AQ490_16170"/>
<dbReference type="InterPro" id="IPR009081">
    <property type="entry name" value="PP-bd_ACP"/>
</dbReference>
<dbReference type="Pfam" id="PF00698">
    <property type="entry name" value="Acyl_transf_1"/>
    <property type="match status" value="1"/>
</dbReference>
<dbReference type="PANTHER" id="PTHR43775">
    <property type="entry name" value="FATTY ACID SYNTHASE"/>
    <property type="match status" value="1"/>
</dbReference>
<evidence type="ECO:0000256" key="4">
    <source>
        <dbReference type="ARBA" id="ARBA00022857"/>
    </source>
</evidence>
<dbReference type="InterPro" id="IPR050091">
    <property type="entry name" value="PKS_NRPS_Biosynth_Enz"/>
</dbReference>
<dbReference type="SUPFAM" id="SSF51735">
    <property type="entry name" value="NAD(P)-binding Rossmann-fold domains"/>
    <property type="match status" value="2"/>
</dbReference>
<dbReference type="FunFam" id="3.40.47.10:FF:000019">
    <property type="entry name" value="Polyketide synthase type I"/>
    <property type="match status" value="1"/>
</dbReference>
<evidence type="ECO:0000259" key="9">
    <source>
        <dbReference type="PROSITE" id="PS52004"/>
    </source>
</evidence>
<dbReference type="InterPro" id="IPR013968">
    <property type="entry name" value="PKS_KR"/>
</dbReference>
<dbReference type="GO" id="GO:0006633">
    <property type="term" value="P:fatty acid biosynthetic process"/>
    <property type="evidence" value="ECO:0007669"/>
    <property type="project" value="InterPro"/>
</dbReference>
<keyword evidence="4" id="KW-0521">NADP</keyword>
<dbReference type="GO" id="GO:0004315">
    <property type="term" value="F:3-oxoacyl-[acyl-carrier-protein] synthase activity"/>
    <property type="evidence" value="ECO:0007669"/>
    <property type="project" value="InterPro"/>
</dbReference>
<protein>
    <recommendedName>
        <fullName evidence="12">Polyketide synthase</fullName>
    </recommendedName>
</protein>
<evidence type="ECO:0000256" key="2">
    <source>
        <dbReference type="ARBA" id="ARBA00022553"/>
    </source>
</evidence>
<dbReference type="SUPFAM" id="SSF55048">
    <property type="entry name" value="Probable ACP-binding domain of malonyl-CoA ACP transacylase"/>
    <property type="match status" value="1"/>
</dbReference>
<dbReference type="InterPro" id="IPR016039">
    <property type="entry name" value="Thiolase-like"/>
</dbReference>
<dbReference type="SMART" id="SM01294">
    <property type="entry name" value="PKS_PP_betabranch"/>
    <property type="match status" value="1"/>
</dbReference>
<dbReference type="Pfam" id="PF16197">
    <property type="entry name" value="KAsynt_C_assoc"/>
    <property type="match status" value="1"/>
</dbReference>
<evidence type="ECO:0000256" key="3">
    <source>
        <dbReference type="ARBA" id="ARBA00022679"/>
    </source>
</evidence>
<evidence type="ECO:0000259" key="8">
    <source>
        <dbReference type="PROSITE" id="PS50075"/>
    </source>
</evidence>
<accession>A0A0T6LWR9</accession>
<dbReference type="Proteomes" id="UP000050867">
    <property type="component" value="Unassembled WGS sequence"/>
</dbReference>
<dbReference type="EMBL" id="LLZU01000005">
    <property type="protein sequence ID" value="KRV50595.1"/>
    <property type="molecule type" value="Genomic_DNA"/>
</dbReference>
<dbReference type="InterPro" id="IPR016036">
    <property type="entry name" value="Malonyl_transacylase_ACP-bd"/>
</dbReference>
<dbReference type="Pfam" id="PF00550">
    <property type="entry name" value="PP-binding"/>
    <property type="match status" value="1"/>
</dbReference>
<evidence type="ECO:0000313" key="11">
    <source>
        <dbReference type="Proteomes" id="UP000050867"/>
    </source>
</evidence>
<dbReference type="FunFam" id="3.30.70.250:FF:000003">
    <property type="entry name" value="Polyketide beta-ketoacyl synthase Pks3"/>
    <property type="match status" value="1"/>
</dbReference>
<keyword evidence="3" id="KW-0808">Transferase</keyword>
<feature type="domain" description="Carrier" evidence="8">
    <location>
        <begin position="1497"/>
        <end position="1572"/>
    </location>
</feature>
<dbReference type="InterPro" id="IPR020841">
    <property type="entry name" value="PKS_Beta-ketoAc_synthase_dom"/>
</dbReference>
<dbReference type="PROSITE" id="PS52004">
    <property type="entry name" value="KS3_2"/>
    <property type="match status" value="1"/>
</dbReference>
<dbReference type="GO" id="GO:0033068">
    <property type="term" value="P:macrolide biosynthetic process"/>
    <property type="evidence" value="ECO:0007669"/>
    <property type="project" value="UniProtKB-ARBA"/>
</dbReference>
<dbReference type="Gene3D" id="1.10.1200.10">
    <property type="entry name" value="ACP-like"/>
    <property type="match status" value="1"/>
</dbReference>
<dbReference type="CDD" id="cd08955">
    <property type="entry name" value="KR_2_FAS_SDR_x"/>
    <property type="match status" value="1"/>
</dbReference>
<dbReference type="Pfam" id="PF00109">
    <property type="entry name" value="ketoacyl-synt"/>
    <property type="match status" value="1"/>
</dbReference>